<feature type="transmembrane region" description="Helical" evidence="1">
    <location>
        <begin position="12"/>
        <end position="33"/>
    </location>
</feature>
<feature type="transmembrane region" description="Helical" evidence="1">
    <location>
        <begin position="153"/>
        <end position="173"/>
    </location>
</feature>
<accession>A0A8E0IEA7</accession>
<reference evidence="2 3" key="1">
    <citation type="journal article" date="2013" name="PLoS ONE">
        <title>Lactobacillus paracasei comparative genomics: towards species pan-genome definition and exploitation of diversity.</title>
        <authorList>
            <person name="Smokvina T."/>
            <person name="Wels M."/>
            <person name="Polka J."/>
            <person name="Chervaux C."/>
            <person name="Brisse S."/>
            <person name="Boekhorst J."/>
            <person name="van Hylckama Vlieg J.E."/>
            <person name="Siezen R.J."/>
        </authorList>
    </citation>
    <scope>NUCLEOTIDE SEQUENCE [LARGE SCALE GENOMIC DNA]</scope>
    <source>
        <strain evidence="2 3">Lpp7</strain>
    </source>
</reference>
<gene>
    <name evidence="2" type="ORF">Lpp7_13340</name>
</gene>
<evidence type="ECO:0008006" key="4">
    <source>
        <dbReference type="Google" id="ProtNLM"/>
    </source>
</evidence>
<dbReference type="EMBL" id="ANJV01000313">
    <property type="protein sequence ID" value="EPC49150.1"/>
    <property type="molecule type" value="Genomic_DNA"/>
</dbReference>
<dbReference type="AlphaFoldDB" id="A0A8E0IEA7"/>
<keyword evidence="1" id="KW-1133">Transmembrane helix</keyword>
<feature type="transmembrane region" description="Helical" evidence="1">
    <location>
        <begin position="120"/>
        <end position="141"/>
    </location>
</feature>
<feature type="transmembrane region" description="Helical" evidence="1">
    <location>
        <begin position="53"/>
        <end position="77"/>
    </location>
</feature>
<evidence type="ECO:0000313" key="2">
    <source>
        <dbReference type="EMBL" id="EPC49150.1"/>
    </source>
</evidence>
<feature type="transmembrane region" description="Helical" evidence="1">
    <location>
        <begin position="89"/>
        <end position="114"/>
    </location>
</feature>
<protein>
    <recommendedName>
        <fullName evidence="4">Yip1 domain-containing protein</fullName>
    </recommendedName>
</protein>
<dbReference type="Proteomes" id="UP000014303">
    <property type="component" value="Unassembled WGS sequence"/>
</dbReference>
<name>A0A8E0IEA7_LACPA</name>
<evidence type="ECO:0000313" key="3">
    <source>
        <dbReference type="Proteomes" id="UP000014303"/>
    </source>
</evidence>
<keyword evidence="1" id="KW-0812">Transmembrane</keyword>
<comment type="caution">
    <text evidence="2">The sequence shown here is derived from an EMBL/GenBank/DDBJ whole genome shotgun (WGS) entry which is preliminary data.</text>
</comment>
<evidence type="ECO:0000256" key="1">
    <source>
        <dbReference type="SAM" id="Phobius"/>
    </source>
</evidence>
<sequence>MGKKKLTKYQWLVTLFLMLVYSLTVQIVARPLLTKQVLHNGSAIPTSSTTLLFWLNLIVIFVSLLMLLFQAIIYRIIATVLGTNREYSIGYSIFLLTIAVLPLSIVEAVATLIFHQDNLFSSKIVTNSISSVLSVLIYSLGLKYMNIITKKQLIVLSSILIILNIIMSLIGGFSNPSFQ</sequence>
<keyword evidence="1" id="KW-0472">Membrane</keyword>
<proteinExistence type="predicted"/>
<organism evidence="2 3">
    <name type="scientific">Lacticaseibacillus paracasei subsp. paracasei Lpp7</name>
    <dbReference type="NCBI Taxonomy" id="1256200"/>
    <lineage>
        <taxon>Bacteria</taxon>
        <taxon>Bacillati</taxon>
        <taxon>Bacillota</taxon>
        <taxon>Bacilli</taxon>
        <taxon>Lactobacillales</taxon>
        <taxon>Lactobacillaceae</taxon>
        <taxon>Lacticaseibacillus</taxon>
    </lineage>
</organism>